<reference evidence="7 8" key="1">
    <citation type="submission" date="2020-10" db="EMBL/GenBank/DDBJ databases">
        <title>Ca. Dormibacterota MAGs.</title>
        <authorList>
            <person name="Montgomery K."/>
        </authorList>
    </citation>
    <scope>NUCLEOTIDE SEQUENCE [LARGE SCALE GENOMIC DNA]</scope>
    <source>
        <strain evidence="7">SC8811_S16_3</strain>
    </source>
</reference>
<evidence type="ECO:0000256" key="5">
    <source>
        <dbReference type="SAM" id="Coils"/>
    </source>
</evidence>
<evidence type="ECO:0000256" key="3">
    <source>
        <dbReference type="ARBA" id="ARBA00022833"/>
    </source>
</evidence>
<dbReference type="SUPFAM" id="SSF57716">
    <property type="entry name" value="Glucocorticoid receptor-like (DNA-binding domain)"/>
    <property type="match status" value="1"/>
</dbReference>
<evidence type="ECO:0000313" key="8">
    <source>
        <dbReference type="Proteomes" id="UP000620075"/>
    </source>
</evidence>
<evidence type="ECO:0000256" key="1">
    <source>
        <dbReference type="ARBA" id="ARBA00022723"/>
    </source>
</evidence>
<keyword evidence="5" id="KW-0175">Coiled coil</keyword>
<accession>A0A934KKA0</accession>
<dbReference type="InterPro" id="IPR020458">
    <property type="entry name" value="Znf_DskA_TraR_CS"/>
</dbReference>
<proteinExistence type="predicted"/>
<evidence type="ECO:0000313" key="7">
    <source>
        <dbReference type="EMBL" id="MBJ7604318.1"/>
    </source>
</evidence>
<feature type="domain" description="Zinc finger DksA/TraR C4-type" evidence="6">
    <location>
        <begin position="86"/>
        <end position="120"/>
    </location>
</feature>
<protein>
    <submittedName>
        <fullName evidence="7">TraR/DksA C4-type zinc finger protein</fullName>
    </submittedName>
</protein>
<evidence type="ECO:0000256" key="2">
    <source>
        <dbReference type="ARBA" id="ARBA00022771"/>
    </source>
</evidence>
<evidence type="ECO:0000256" key="4">
    <source>
        <dbReference type="PROSITE-ProRule" id="PRU00510"/>
    </source>
</evidence>
<dbReference type="Gene3D" id="1.20.120.910">
    <property type="entry name" value="DksA, coiled-coil domain"/>
    <property type="match status" value="1"/>
</dbReference>
<sequence length="127" mass="14170">MADTDVERKRLEAEAEALSALASQYEEEAGLGRPIAETVGDVVTRDPEDTEFASVLSDREVGENLVQLLEENREQVEHALDRMNQGTYGVCEDCGKQIPAERLRFRPEATRCVDCQARFDRTNVAPA</sequence>
<name>A0A934KKA0_9BACT</name>
<dbReference type="Pfam" id="PF01258">
    <property type="entry name" value="zf-dskA_traR"/>
    <property type="match status" value="1"/>
</dbReference>
<dbReference type="GO" id="GO:0008270">
    <property type="term" value="F:zinc ion binding"/>
    <property type="evidence" value="ECO:0007669"/>
    <property type="project" value="UniProtKB-KW"/>
</dbReference>
<dbReference type="EMBL" id="JAEKNQ010000057">
    <property type="protein sequence ID" value="MBJ7604318.1"/>
    <property type="molecule type" value="Genomic_DNA"/>
</dbReference>
<dbReference type="InterPro" id="IPR000962">
    <property type="entry name" value="Znf_DskA_TraR"/>
</dbReference>
<dbReference type="PROSITE" id="PS01102">
    <property type="entry name" value="ZF_DKSA_1"/>
    <property type="match status" value="1"/>
</dbReference>
<dbReference type="AlphaFoldDB" id="A0A934KKA0"/>
<dbReference type="RefSeq" id="WP_338181757.1">
    <property type="nucleotide sequence ID" value="NZ_JAEKNQ010000057.1"/>
</dbReference>
<comment type="caution">
    <text evidence="7">The sequence shown here is derived from an EMBL/GenBank/DDBJ whole genome shotgun (WGS) entry which is preliminary data.</text>
</comment>
<dbReference type="PANTHER" id="PTHR33823:SF4">
    <property type="entry name" value="GENERAL STRESS PROTEIN 16O"/>
    <property type="match status" value="1"/>
</dbReference>
<keyword evidence="3" id="KW-0862">Zinc</keyword>
<evidence type="ECO:0000259" key="6">
    <source>
        <dbReference type="Pfam" id="PF01258"/>
    </source>
</evidence>
<feature type="zinc finger region" description="dksA C4-type" evidence="4">
    <location>
        <begin position="91"/>
        <end position="115"/>
    </location>
</feature>
<dbReference type="Proteomes" id="UP000620075">
    <property type="component" value="Unassembled WGS sequence"/>
</dbReference>
<dbReference type="PROSITE" id="PS51128">
    <property type="entry name" value="ZF_DKSA_2"/>
    <property type="match status" value="1"/>
</dbReference>
<keyword evidence="2" id="KW-0863">Zinc-finger</keyword>
<feature type="coiled-coil region" evidence="5">
    <location>
        <begin position="1"/>
        <end position="28"/>
    </location>
</feature>
<keyword evidence="1" id="KW-0479">Metal-binding</keyword>
<organism evidence="7 8">
    <name type="scientific">Candidatus Dormiibacter inghamiae</name>
    <dbReference type="NCBI Taxonomy" id="3127013"/>
    <lineage>
        <taxon>Bacteria</taxon>
        <taxon>Bacillati</taxon>
        <taxon>Candidatus Dormiibacterota</taxon>
        <taxon>Candidatus Dormibacteria</taxon>
        <taxon>Candidatus Dormibacterales</taxon>
        <taxon>Candidatus Dormibacteraceae</taxon>
        <taxon>Candidatus Dormiibacter</taxon>
    </lineage>
</organism>
<dbReference type="PANTHER" id="PTHR33823">
    <property type="entry name" value="RNA POLYMERASE-BINDING TRANSCRIPTION FACTOR DKSA-RELATED"/>
    <property type="match status" value="1"/>
</dbReference>
<gene>
    <name evidence="7" type="ORF">JF888_14210</name>
</gene>